<sequence>MSEKKHPIVFRLASLFPAALARIEMHAKRSGGPLENIELQFSHRNKVYVGQTFAEGMREEIRAMKQLNLDEEIAACMARKRKKEAALRKEAGLIKPWYGNSQGPIREAIVTANCEYFEAEDRSDPEDLLVTYGVDKDGGEVVHILSKTKIAAFEEATLEFFEQNFPGSVRHLRLDLDEEVPHFHAVIFVTAEKTNKTRGTQRLIQPSANPLLADYELLQDVAGEHYCVFQLMLGRFSTG</sequence>
<dbReference type="RefSeq" id="WP_074839042.1">
    <property type="nucleotide sequence ID" value="NZ_CATMKJ010000015.1"/>
</dbReference>
<reference evidence="1 2" key="1">
    <citation type="submission" date="2016-10" db="EMBL/GenBank/DDBJ databases">
        <authorList>
            <person name="Varghese N."/>
            <person name="Submissions S."/>
        </authorList>
    </citation>
    <scope>NUCLEOTIDE SEQUENCE [LARGE SCALE GENOMIC DNA]</scope>
    <source>
        <strain evidence="1 2">FF3</strain>
    </source>
</reference>
<dbReference type="AlphaFoldDB" id="A0A975WE47"/>
<evidence type="ECO:0000313" key="1">
    <source>
        <dbReference type="EMBL" id="SEK05592.1"/>
    </source>
</evidence>
<dbReference type="Proteomes" id="UP000182932">
    <property type="component" value="Unassembled WGS sequence"/>
</dbReference>
<dbReference type="EMBL" id="FNYY01000022">
    <property type="protein sequence ID" value="SEK05592.1"/>
    <property type="molecule type" value="Genomic_DNA"/>
</dbReference>
<protein>
    <submittedName>
        <fullName evidence="1">Uncharacterized protein</fullName>
    </submittedName>
</protein>
<dbReference type="GeneID" id="80820478"/>
<dbReference type="Gene3D" id="3.30.930.30">
    <property type="match status" value="1"/>
</dbReference>
<gene>
    <name evidence="1" type="ORF">SAMN04487940_1221</name>
</gene>
<proteinExistence type="predicted"/>
<accession>A0A975WE47</accession>
<name>A0A975WE47_9RHOB</name>
<comment type="caution">
    <text evidence="1">The sequence shown here is derived from an EMBL/GenBank/DDBJ whole genome shotgun (WGS) entry which is preliminary data.</text>
</comment>
<keyword evidence="2" id="KW-1185">Reference proteome</keyword>
<organism evidence="1 2">
    <name type="scientific">Marinovum algicola</name>
    <dbReference type="NCBI Taxonomy" id="42444"/>
    <lineage>
        <taxon>Bacteria</taxon>
        <taxon>Pseudomonadati</taxon>
        <taxon>Pseudomonadota</taxon>
        <taxon>Alphaproteobacteria</taxon>
        <taxon>Rhodobacterales</taxon>
        <taxon>Roseobacteraceae</taxon>
        <taxon>Marinovum</taxon>
    </lineage>
</organism>
<evidence type="ECO:0000313" key="2">
    <source>
        <dbReference type="Proteomes" id="UP000182932"/>
    </source>
</evidence>